<organism evidence="1 2">
    <name type="scientific">Weissella viridescens</name>
    <name type="common">Lactobacillus viridescens</name>
    <dbReference type="NCBI Taxonomy" id="1629"/>
    <lineage>
        <taxon>Bacteria</taxon>
        <taxon>Bacillati</taxon>
        <taxon>Bacillota</taxon>
        <taxon>Bacilli</taxon>
        <taxon>Lactobacillales</taxon>
        <taxon>Lactobacillaceae</taxon>
        <taxon>Weissella</taxon>
    </lineage>
</organism>
<dbReference type="GO" id="GO:0004826">
    <property type="term" value="F:phenylalanine-tRNA ligase activity"/>
    <property type="evidence" value="ECO:0007669"/>
    <property type="project" value="UniProtKB-EC"/>
</dbReference>
<dbReference type="AlphaFoldDB" id="A0A380NXL0"/>
<protein>
    <submittedName>
        <fullName evidence="1">Phenylalanine--tRNA ligase beta subunit</fullName>
        <ecNumber evidence="1">6.1.1.20</ecNumber>
    </submittedName>
</protein>
<dbReference type="Proteomes" id="UP000254621">
    <property type="component" value="Unassembled WGS sequence"/>
</dbReference>
<reference evidence="1 2" key="1">
    <citation type="submission" date="2018-06" db="EMBL/GenBank/DDBJ databases">
        <authorList>
            <consortium name="Pathogen Informatics"/>
            <person name="Doyle S."/>
        </authorList>
    </citation>
    <scope>NUCLEOTIDE SEQUENCE [LARGE SCALE GENOMIC DNA]</scope>
    <source>
        <strain evidence="1 2">NCTC13645</strain>
    </source>
</reference>
<evidence type="ECO:0000313" key="1">
    <source>
        <dbReference type="EMBL" id="SUP52768.1"/>
    </source>
</evidence>
<evidence type="ECO:0000313" key="2">
    <source>
        <dbReference type="Proteomes" id="UP000254621"/>
    </source>
</evidence>
<accession>A0A380NXL0</accession>
<dbReference type="EC" id="6.1.1.20" evidence="1"/>
<sequence>MLSALQELGMDNSVAPKDFEEGIWVFNDTDAADLKPGADALEVLGFGDDIWS</sequence>
<dbReference type="EMBL" id="UHIV01000001">
    <property type="protein sequence ID" value="SUP52768.1"/>
    <property type="molecule type" value="Genomic_DNA"/>
</dbReference>
<name>A0A380NXL0_WEIVI</name>
<keyword evidence="1" id="KW-0436">Ligase</keyword>
<proteinExistence type="predicted"/>
<gene>
    <name evidence="1" type="primary">pheT_1</name>
    <name evidence="1" type="ORF">NCTC13645_00670</name>
</gene>